<protein>
    <submittedName>
        <fullName evidence="2">PhzF family phenazine biosynthesis protein</fullName>
    </submittedName>
</protein>
<dbReference type="PANTHER" id="PTHR13774:SF32">
    <property type="entry name" value="ANTISENSE-ENHANCING SEQUENCE 1"/>
    <property type="match status" value="1"/>
</dbReference>
<proteinExistence type="inferred from homology"/>
<evidence type="ECO:0000313" key="2">
    <source>
        <dbReference type="EMBL" id="NID10867.1"/>
    </source>
</evidence>
<evidence type="ECO:0000256" key="1">
    <source>
        <dbReference type="ARBA" id="ARBA00008270"/>
    </source>
</evidence>
<dbReference type="EMBL" id="WAEL01000004">
    <property type="protein sequence ID" value="NID10867.1"/>
    <property type="molecule type" value="Genomic_DNA"/>
</dbReference>
<dbReference type="InterPro" id="IPR003719">
    <property type="entry name" value="Phenazine_PhzF-like"/>
</dbReference>
<sequence length="306" mass="34713">MHRIPYYIVDVFAANQYEGNQLAVFVDLDNLVSDKQMQQIAKEINFAETTFIKANWNNTRFAVRIFTPEHEVPFAGHPSVGTSYIIAKFLLPNVPDHLVLELPIGSIDITILQPAVLNESAIFMRQAQPDFREFFRHDEVAAELGVNPAYLDRSWPIQEISTGLPYIIIPLTNLEAMENLALQYNSFRDFLVKRFKYRTNSQLGHSTSLFFFTTETYEPGNSFNTRMCLLENGRLSEDAATGSANGCFLAYLLTHREGVVDATVEQGFQMGRKSYIQLRGNRTAQQYELNVGGQTQLIAEGSWHLA</sequence>
<dbReference type="PIRSF" id="PIRSF016184">
    <property type="entry name" value="PhzC_PhzF"/>
    <property type="match status" value="1"/>
</dbReference>
<gene>
    <name evidence="2" type="ORF">F7231_11865</name>
</gene>
<dbReference type="SUPFAM" id="SSF54506">
    <property type="entry name" value="Diaminopimelate epimerase-like"/>
    <property type="match status" value="1"/>
</dbReference>
<dbReference type="Proteomes" id="UP000606008">
    <property type="component" value="Unassembled WGS sequence"/>
</dbReference>
<keyword evidence="3" id="KW-1185">Reference proteome</keyword>
<comment type="caution">
    <text evidence="2">The sequence shown here is derived from an EMBL/GenBank/DDBJ whole genome shotgun (WGS) entry which is preliminary data.</text>
</comment>
<accession>A0ABX0QIH6</accession>
<dbReference type="NCBIfam" id="TIGR00654">
    <property type="entry name" value="PhzF_family"/>
    <property type="match status" value="1"/>
</dbReference>
<dbReference type="PANTHER" id="PTHR13774">
    <property type="entry name" value="PHENAZINE BIOSYNTHESIS PROTEIN"/>
    <property type="match status" value="1"/>
</dbReference>
<dbReference type="Pfam" id="PF02567">
    <property type="entry name" value="PhzC-PhzF"/>
    <property type="match status" value="1"/>
</dbReference>
<dbReference type="RefSeq" id="WP_166692050.1">
    <property type="nucleotide sequence ID" value="NZ_WAEL01000004.1"/>
</dbReference>
<organism evidence="2 3">
    <name type="scientific">Fibrivirga algicola</name>
    <dbReference type="NCBI Taxonomy" id="2950420"/>
    <lineage>
        <taxon>Bacteria</taxon>
        <taxon>Pseudomonadati</taxon>
        <taxon>Bacteroidota</taxon>
        <taxon>Cytophagia</taxon>
        <taxon>Cytophagales</taxon>
        <taxon>Spirosomataceae</taxon>
        <taxon>Fibrivirga</taxon>
    </lineage>
</organism>
<evidence type="ECO:0000313" key="3">
    <source>
        <dbReference type="Proteomes" id="UP000606008"/>
    </source>
</evidence>
<comment type="similarity">
    <text evidence="1">Belongs to the PhzF family.</text>
</comment>
<name>A0ABX0QIH6_9BACT</name>
<dbReference type="Gene3D" id="3.10.310.10">
    <property type="entry name" value="Diaminopimelate Epimerase, Chain A, domain 1"/>
    <property type="match status" value="2"/>
</dbReference>
<reference evidence="2" key="1">
    <citation type="submission" date="2024-05" db="EMBL/GenBank/DDBJ databases">
        <authorList>
            <person name="Jung D.-H."/>
        </authorList>
    </citation>
    <scope>NUCLEOTIDE SEQUENCE</scope>
    <source>
        <strain evidence="2">JA-25</strain>
    </source>
</reference>